<dbReference type="SUPFAM" id="SSF103473">
    <property type="entry name" value="MFS general substrate transporter"/>
    <property type="match status" value="1"/>
</dbReference>
<evidence type="ECO:0000256" key="5">
    <source>
        <dbReference type="ARBA" id="ARBA00022989"/>
    </source>
</evidence>
<proteinExistence type="predicted"/>
<dbReference type="Pfam" id="PF07690">
    <property type="entry name" value="MFS_1"/>
    <property type="match status" value="1"/>
</dbReference>
<dbReference type="GO" id="GO:0022857">
    <property type="term" value="F:transmembrane transporter activity"/>
    <property type="evidence" value="ECO:0007669"/>
    <property type="project" value="InterPro"/>
</dbReference>
<feature type="transmembrane region" description="Helical" evidence="7">
    <location>
        <begin position="397"/>
        <end position="420"/>
    </location>
</feature>
<comment type="caution">
    <text evidence="9">The sequence shown here is derived from an EMBL/GenBank/DDBJ whole genome shotgun (WGS) entry which is preliminary data.</text>
</comment>
<gene>
    <name evidence="9" type="ORF">QI30_16360</name>
</gene>
<evidence type="ECO:0000259" key="8">
    <source>
        <dbReference type="PROSITE" id="PS50850"/>
    </source>
</evidence>
<keyword evidence="10" id="KW-1185">Reference proteome</keyword>
<dbReference type="OrthoDB" id="9816041at2"/>
<protein>
    <submittedName>
        <fullName evidence="9">Multidrug MFS transporter</fullName>
    </submittedName>
</protein>
<evidence type="ECO:0000256" key="3">
    <source>
        <dbReference type="ARBA" id="ARBA00022475"/>
    </source>
</evidence>
<name>A0A433RPU3_9BACL</name>
<feature type="transmembrane region" description="Helical" evidence="7">
    <location>
        <begin position="332"/>
        <end position="352"/>
    </location>
</feature>
<evidence type="ECO:0000256" key="2">
    <source>
        <dbReference type="ARBA" id="ARBA00022448"/>
    </source>
</evidence>
<feature type="domain" description="Major facilitator superfamily (MFS) profile" evidence="8">
    <location>
        <begin position="14"/>
        <end position="464"/>
    </location>
</feature>
<dbReference type="PANTHER" id="PTHR42718">
    <property type="entry name" value="MAJOR FACILITATOR SUPERFAMILY MULTIDRUG TRANSPORTER MFSC"/>
    <property type="match status" value="1"/>
</dbReference>
<feature type="transmembrane region" description="Helical" evidence="7">
    <location>
        <begin position="230"/>
        <end position="247"/>
    </location>
</feature>
<comment type="subcellular location">
    <subcellularLocation>
        <location evidence="1">Cell membrane</location>
        <topology evidence="1">Multi-pass membrane protein</topology>
    </subcellularLocation>
</comment>
<keyword evidence="6 7" id="KW-0472">Membrane</keyword>
<keyword evidence="4 7" id="KW-0812">Transmembrane</keyword>
<feature type="transmembrane region" description="Helical" evidence="7">
    <location>
        <begin position="199"/>
        <end position="218"/>
    </location>
</feature>
<dbReference type="PRINTS" id="PR01036">
    <property type="entry name" value="TCRTETB"/>
</dbReference>
<dbReference type="PANTHER" id="PTHR42718:SF43">
    <property type="entry name" value="LINCOMYCIN RESISTANCE PROTEIN LMRB"/>
    <property type="match status" value="1"/>
</dbReference>
<dbReference type="InterPro" id="IPR011701">
    <property type="entry name" value="MFS"/>
</dbReference>
<feature type="transmembrane region" description="Helical" evidence="7">
    <location>
        <begin position="137"/>
        <end position="160"/>
    </location>
</feature>
<feature type="transmembrane region" description="Helical" evidence="7">
    <location>
        <begin position="109"/>
        <end position="130"/>
    </location>
</feature>
<evidence type="ECO:0000313" key="9">
    <source>
        <dbReference type="EMBL" id="RUS52350.1"/>
    </source>
</evidence>
<sequence>MTTTLKVIKNPKLMAAGLMLSAFIGLFGETALNMALTNIMADFSVSTGTVQWLTTGYLLVLGILVPVSALLLQWFTTRQLAVAALLFSIVGTVICAVAPNFTFLMLGRIAQATGTGILIPLLMNVILVIFPIEKRGSVMGIMGLVITLAPAIGPTLSGIIVDALSWHYIFWISLIFYIILFIVWVPTIQNVSDITKPKIDVLSIIYSTIGFGTLIYGLGTLAGTAITEPAVFIPLIIGAVALVLFSIRQLKMDEPMINLRVFKFKNFLLGTILLFIGFSLILSSAILLPLYLKGALLLTAVTAGLMMLPGNILNAILAPIVGRIFDKIGPRFLLIIGFAITVVANVLFVFTMNSNPPQWIIIVAFALLCLGLAMSLMPAQTNGLNELPPQLYPHGAAAMNTLQQIAGATGTALAITLMNIGMTQAEGKTEATLMASGTQYAFIFILAISIVGFILTLFVTPAKFKE</sequence>
<feature type="transmembrane region" description="Helical" evidence="7">
    <location>
        <begin position="440"/>
        <end position="460"/>
    </location>
</feature>
<dbReference type="InterPro" id="IPR036259">
    <property type="entry name" value="MFS_trans_sf"/>
</dbReference>
<feature type="transmembrane region" description="Helical" evidence="7">
    <location>
        <begin position="297"/>
        <end position="320"/>
    </location>
</feature>
<dbReference type="NCBIfam" id="TIGR00711">
    <property type="entry name" value="efflux_EmrB"/>
    <property type="match status" value="1"/>
</dbReference>
<feature type="transmembrane region" description="Helical" evidence="7">
    <location>
        <begin position="358"/>
        <end position="376"/>
    </location>
</feature>
<feature type="transmembrane region" description="Helical" evidence="7">
    <location>
        <begin position="12"/>
        <end position="36"/>
    </location>
</feature>
<feature type="transmembrane region" description="Helical" evidence="7">
    <location>
        <begin position="166"/>
        <end position="187"/>
    </location>
</feature>
<dbReference type="InterPro" id="IPR020846">
    <property type="entry name" value="MFS_dom"/>
</dbReference>
<dbReference type="Proteomes" id="UP000288623">
    <property type="component" value="Unassembled WGS sequence"/>
</dbReference>
<keyword evidence="3" id="KW-1003">Cell membrane</keyword>
<evidence type="ECO:0000256" key="4">
    <source>
        <dbReference type="ARBA" id="ARBA00022692"/>
    </source>
</evidence>
<evidence type="ECO:0000256" key="7">
    <source>
        <dbReference type="SAM" id="Phobius"/>
    </source>
</evidence>
<dbReference type="RefSeq" id="WP_126991672.1">
    <property type="nucleotide sequence ID" value="NZ_JTFC01000042.1"/>
</dbReference>
<feature type="transmembrane region" description="Helical" evidence="7">
    <location>
        <begin position="267"/>
        <end position="291"/>
    </location>
</feature>
<feature type="transmembrane region" description="Helical" evidence="7">
    <location>
        <begin position="56"/>
        <end position="75"/>
    </location>
</feature>
<dbReference type="GO" id="GO:0005886">
    <property type="term" value="C:plasma membrane"/>
    <property type="evidence" value="ECO:0007669"/>
    <property type="project" value="UniProtKB-SubCell"/>
</dbReference>
<feature type="transmembrane region" description="Helical" evidence="7">
    <location>
        <begin position="82"/>
        <end position="103"/>
    </location>
</feature>
<dbReference type="InterPro" id="IPR004638">
    <property type="entry name" value="EmrB-like"/>
</dbReference>
<dbReference type="Gene3D" id="1.20.1250.20">
    <property type="entry name" value="MFS general substrate transporter like domains"/>
    <property type="match status" value="1"/>
</dbReference>
<evidence type="ECO:0000256" key="1">
    <source>
        <dbReference type="ARBA" id="ARBA00004651"/>
    </source>
</evidence>
<keyword evidence="2" id="KW-0813">Transport</keyword>
<dbReference type="PROSITE" id="PS50850">
    <property type="entry name" value="MFS"/>
    <property type="match status" value="1"/>
</dbReference>
<dbReference type="CDD" id="cd17503">
    <property type="entry name" value="MFS_LmrB_MDR_like"/>
    <property type="match status" value="1"/>
</dbReference>
<evidence type="ECO:0000313" key="10">
    <source>
        <dbReference type="Proteomes" id="UP000288623"/>
    </source>
</evidence>
<accession>A0A433RPU3</accession>
<organism evidence="9 10">
    <name type="scientific">Candidatus Kurthia intestinigallinarum</name>
    <dbReference type="NCBI Taxonomy" id="1562256"/>
    <lineage>
        <taxon>Bacteria</taxon>
        <taxon>Bacillati</taxon>
        <taxon>Bacillota</taxon>
        <taxon>Bacilli</taxon>
        <taxon>Bacillales</taxon>
        <taxon>Caryophanaceae</taxon>
        <taxon>Kurthia</taxon>
    </lineage>
</organism>
<keyword evidence="5 7" id="KW-1133">Transmembrane helix</keyword>
<dbReference type="Gene3D" id="1.20.1720.10">
    <property type="entry name" value="Multidrug resistance protein D"/>
    <property type="match status" value="1"/>
</dbReference>
<dbReference type="AlphaFoldDB" id="A0A433RPU3"/>
<dbReference type="EMBL" id="JTFC01000042">
    <property type="protein sequence ID" value="RUS52350.1"/>
    <property type="molecule type" value="Genomic_DNA"/>
</dbReference>
<evidence type="ECO:0000256" key="6">
    <source>
        <dbReference type="ARBA" id="ARBA00023136"/>
    </source>
</evidence>
<reference evidence="9 10" key="1">
    <citation type="submission" date="2014-11" db="EMBL/GenBank/DDBJ databases">
        <title>Genome sequence and analysis of novel Kurthia sp.</title>
        <authorList>
            <person name="Lawson J.N."/>
            <person name="Gonzalez J.E."/>
            <person name="Rinauldi L."/>
            <person name="Xuan Z."/>
            <person name="Firman A."/>
            <person name="Shaddox L."/>
            <person name="Trudeau A."/>
            <person name="Shah S."/>
            <person name="Reiman D."/>
        </authorList>
    </citation>
    <scope>NUCLEOTIDE SEQUENCE [LARGE SCALE GENOMIC DNA]</scope>
    <source>
        <strain evidence="9 10">3B1D</strain>
    </source>
</reference>